<dbReference type="NCBIfam" id="TIGR00756">
    <property type="entry name" value="PPR"/>
    <property type="match status" value="1"/>
</dbReference>
<evidence type="ECO:0000256" key="2">
    <source>
        <dbReference type="ARBA" id="ARBA00022737"/>
    </source>
</evidence>
<evidence type="ECO:0000313" key="8">
    <source>
        <dbReference type="Proteomes" id="UP001310890"/>
    </source>
</evidence>
<dbReference type="PANTHER" id="PTHR47447:SF17">
    <property type="entry name" value="OS12G0638900 PROTEIN"/>
    <property type="match status" value="1"/>
</dbReference>
<comment type="similarity">
    <text evidence="1">Belongs to the CCM1 family.</text>
</comment>
<evidence type="ECO:0000256" key="6">
    <source>
        <dbReference type="SAM" id="MobiDB-lite"/>
    </source>
</evidence>
<evidence type="ECO:0000256" key="4">
    <source>
        <dbReference type="ARBA" id="ARBA00044511"/>
    </source>
</evidence>
<dbReference type="PANTHER" id="PTHR47447">
    <property type="entry name" value="OS03G0856100 PROTEIN"/>
    <property type="match status" value="1"/>
</dbReference>
<reference evidence="7" key="1">
    <citation type="submission" date="2023-08" db="EMBL/GenBank/DDBJ databases">
        <title>Black Yeasts Isolated from many extreme environments.</title>
        <authorList>
            <person name="Coleine C."/>
            <person name="Stajich J.E."/>
            <person name="Selbmann L."/>
        </authorList>
    </citation>
    <scope>NUCLEOTIDE SEQUENCE</scope>
    <source>
        <strain evidence="7">CCFEE 5401</strain>
    </source>
</reference>
<evidence type="ECO:0000256" key="1">
    <source>
        <dbReference type="ARBA" id="ARBA00006192"/>
    </source>
</evidence>
<feature type="region of interest" description="Disordered" evidence="6">
    <location>
        <begin position="149"/>
        <end position="180"/>
    </location>
</feature>
<evidence type="ECO:0000313" key="7">
    <source>
        <dbReference type="EMBL" id="KAK5116728.1"/>
    </source>
</evidence>
<protein>
    <recommendedName>
        <fullName evidence="9">Pentatricopeptide repeat-containing protein</fullName>
    </recommendedName>
</protein>
<dbReference type="InterPro" id="IPR002885">
    <property type="entry name" value="PPR_rpt"/>
</dbReference>
<sequence>MSIPNSLLRIWAARLASKVAICSAVTYDLYHLSKARAKDGSIKLAVSDDRRRLLRTSSAAKKDSRTVEDVFIESLVAAGSCKHLTHGKRVSLAGGATRTPGAAKMRKIAVPSFNRLLSTCAQQRHVSGVASPDQEISREEYKQLVDTYSSPSNLWENPEHIPRQAAKPSTPRSPVEPPADKANHIPLAPRLVIPPEQEILPPLAKRIILEAEDQDHRSAIRDFRRLLQGPLGYMHHIKLWDKYESLRIPRLRYLANDDIRRAFRHLSWVEYRHDEAAMQRYFSLLEECIAEGIHVKTAEWNTAIAFAGRWVRWSTSSEVKYAIETWMRMENHGKRANNITFNILFDVAVKGGRFALADTIFDELKARGMPLNRYFRTSMIYYQGIRGDGEAVRQAFRDLVNQGEIVDTVVMNCVILSLIRAGEPAAAENVFSRMKSLVEQKLGLPSSGGWREDRILGALLGRTAKRLRDEKQKHERSFFGSQFADERRDQVQKITPISPNGRTYSILIQHHAYTSGDIGRIRSLLGEMKSAGWRVRGALYIHLFRGYWTHGGQAYTAWNRASLQILWDELLAATEQSSSTAFPRLAADVAEDARAAQSEEDRSPYFSRPLVHAAIRAWYKCAGTKKVLAVWREVQERWKDCSDDDRIVIESLVHKLELEDSVYL</sequence>
<evidence type="ECO:0008006" key="9">
    <source>
        <dbReference type="Google" id="ProtNLM"/>
    </source>
</evidence>
<accession>A0AAN7TIB6</accession>
<dbReference type="PROSITE" id="PS51375">
    <property type="entry name" value="PPR"/>
    <property type="match status" value="1"/>
</dbReference>
<dbReference type="Proteomes" id="UP001310890">
    <property type="component" value="Unassembled WGS sequence"/>
</dbReference>
<keyword evidence="2" id="KW-0677">Repeat</keyword>
<dbReference type="AlphaFoldDB" id="A0AAN7TIB6"/>
<evidence type="ECO:0000256" key="5">
    <source>
        <dbReference type="PROSITE-ProRule" id="PRU00708"/>
    </source>
</evidence>
<evidence type="ECO:0000256" key="3">
    <source>
        <dbReference type="ARBA" id="ARBA00044493"/>
    </source>
</evidence>
<gene>
    <name evidence="7" type="ORF">LTR62_007402</name>
</gene>
<dbReference type="Gene3D" id="1.25.40.10">
    <property type="entry name" value="Tetratricopeptide repeat domain"/>
    <property type="match status" value="2"/>
</dbReference>
<comment type="subunit">
    <text evidence="4">Binds to mitochondrial small subunit 15S rRNA.</text>
</comment>
<comment type="caution">
    <text evidence="7">The sequence shown here is derived from an EMBL/GenBank/DDBJ whole genome shotgun (WGS) entry which is preliminary data.</text>
</comment>
<comment type="function">
    <text evidence="3">Regulates mitochondrial small subunit maturation by controlling 15S rRNA 5'-end processing. Localizes to the 5' precursor of the 15S rRNA in a position that is subsequently occupied by mS47 in the mature yeast mtSSU. Uses structure and sequence-specific RNA recognition, binding to a single-stranded region of the precursor and specifically recognizing bases -6 to -1. The exchange of Ccm1 for mS47 is coupled to the irreversible removal of precursor rRNA that is accompanied by conformational changes of the mitoribosomal proteins uS5m and mS26. These conformational changes signal completion of 5'-end rRNA processing through protection of the mature 5'-end of the 15S rRNA and stabilization of mS47. The removal of the 5' precursor together with the dissociation of Ccm1 may be catalyzed by the 5'-3' exoribonuclease Pet127. Involved in the specific removal of group I introns in mitochondrial encoded transcripts.</text>
</comment>
<dbReference type="EMBL" id="JAVRRL010000007">
    <property type="protein sequence ID" value="KAK5116728.1"/>
    <property type="molecule type" value="Genomic_DNA"/>
</dbReference>
<name>A0AAN7TIB6_9PEZI</name>
<feature type="repeat" description="PPR" evidence="5">
    <location>
        <begin position="337"/>
        <end position="371"/>
    </location>
</feature>
<organism evidence="7 8">
    <name type="scientific">Meristemomyces frigidus</name>
    <dbReference type="NCBI Taxonomy" id="1508187"/>
    <lineage>
        <taxon>Eukaryota</taxon>
        <taxon>Fungi</taxon>
        <taxon>Dikarya</taxon>
        <taxon>Ascomycota</taxon>
        <taxon>Pezizomycotina</taxon>
        <taxon>Dothideomycetes</taxon>
        <taxon>Dothideomycetidae</taxon>
        <taxon>Mycosphaerellales</taxon>
        <taxon>Teratosphaeriaceae</taxon>
        <taxon>Meristemomyces</taxon>
    </lineage>
</organism>
<proteinExistence type="inferred from homology"/>
<dbReference type="Pfam" id="PF01535">
    <property type="entry name" value="PPR"/>
    <property type="match status" value="2"/>
</dbReference>
<dbReference type="InterPro" id="IPR011990">
    <property type="entry name" value="TPR-like_helical_dom_sf"/>
</dbReference>